<feature type="domain" description="ParB-like N-terminal" evidence="5">
    <location>
        <begin position="44"/>
        <end position="133"/>
    </location>
</feature>
<dbReference type="CDD" id="cd16393">
    <property type="entry name" value="SPO0J_N"/>
    <property type="match status" value="1"/>
</dbReference>
<dbReference type="InterPro" id="IPR041468">
    <property type="entry name" value="HTH_ParB/Spo0J"/>
</dbReference>
<evidence type="ECO:0000313" key="7">
    <source>
        <dbReference type="Proteomes" id="UP000003157"/>
    </source>
</evidence>
<dbReference type="RefSeq" id="WP_008789270.1">
    <property type="nucleotide sequence ID" value="NZ_AKCB01000001.1"/>
</dbReference>
<dbReference type="eggNOG" id="COG1475">
    <property type="taxonomic scope" value="Bacteria"/>
</dbReference>
<dbReference type="GO" id="GO:0007059">
    <property type="term" value="P:chromosome segregation"/>
    <property type="evidence" value="ECO:0007669"/>
    <property type="project" value="UniProtKB-KW"/>
</dbReference>
<dbReference type="Proteomes" id="UP000003157">
    <property type="component" value="Unassembled WGS sequence"/>
</dbReference>
<keyword evidence="7" id="KW-1185">Reference proteome</keyword>
<dbReference type="InterPro" id="IPR050336">
    <property type="entry name" value="Chromosome_partition/occlusion"/>
</dbReference>
<dbReference type="Gene3D" id="3.90.1530.30">
    <property type="match status" value="1"/>
</dbReference>
<proteinExistence type="inferred from homology"/>
<dbReference type="STRING" id="100884.GCA_000269565_02280"/>
<dbReference type="PANTHER" id="PTHR33375:SF1">
    <property type="entry name" value="CHROMOSOME-PARTITIONING PROTEIN PARB-RELATED"/>
    <property type="match status" value="1"/>
</dbReference>
<dbReference type="FunFam" id="3.90.1530.30:FF:000001">
    <property type="entry name" value="Chromosome partitioning protein ParB"/>
    <property type="match status" value="1"/>
</dbReference>
<dbReference type="InterPro" id="IPR003115">
    <property type="entry name" value="ParB_N"/>
</dbReference>
<organism evidence="6 7">
    <name type="scientific">Coprobacillus cateniformis</name>
    <dbReference type="NCBI Taxonomy" id="100884"/>
    <lineage>
        <taxon>Bacteria</taxon>
        <taxon>Bacillati</taxon>
        <taxon>Bacillota</taxon>
        <taxon>Erysipelotrichia</taxon>
        <taxon>Erysipelotrichales</taxon>
        <taxon>Coprobacillaceae</taxon>
        <taxon>Coprobacillus</taxon>
    </lineage>
</organism>
<dbReference type="SMART" id="SM00470">
    <property type="entry name" value="ParB"/>
    <property type="match status" value="1"/>
</dbReference>
<dbReference type="Pfam" id="PF02195">
    <property type="entry name" value="ParB_N"/>
    <property type="match status" value="1"/>
</dbReference>
<name>E7GBM9_9FIRM</name>
<accession>E7GBM9</accession>
<dbReference type="Gene3D" id="1.10.10.2830">
    <property type="match status" value="1"/>
</dbReference>
<dbReference type="GO" id="GO:0009295">
    <property type="term" value="C:nucleoid"/>
    <property type="evidence" value="ECO:0007669"/>
    <property type="project" value="UniProtKB-SubCell"/>
</dbReference>
<dbReference type="NCBIfam" id="TIGR00180">
    <property type="entry name" value="parB_part"/>
    <property type="match status" value="1"/>
</dbReference>
<dbReference type="SUPFAM" id="SSF110849">
    <property type="entry name" value="ParB/Sulfiredoxin"/>
    <property type="match status" value="1"/>
</dbReference>
<sequence>MPASKKTKKLGKGLDAIFGEASQGGDLQSVISAIEKKAPQLSQVEVKLKDIRPNPYQPRKHFDEEKLNELAVSIKEHGIFQPIILKESVQGYEIVAGERRFRAASIVGLEEVPAIIVDFSDQQMMEIALLENIQREDLNAIEEAQAYQSMMKKLKLTQEELSKRVGKSRAHIANTVRLLKMPKKLQDYVLEGTLTMGHIKPLITIDEKKALEVAQKAIDNELSVREVEDIVKGIKLQDARKAKPKEEKPKEYVYVEGLLRKKYRTKIKVDDNTITIKYSDTKDLNRILEIMGVIEED</sequence>
<comment type="caution">
    <text evidence="6">The sequence shown here is derived from an EMBL/GenBank/DDBJ whole genome shotgun (WGS) entry which is preliminary data.</text>
</comment>
<reference evidence="6 7" key="1">
    <citation type="submission" date="2010-12" db="EMBL/GenBank/DDBJ databases">
        <title>The Genome Sequence of Coprobacillus sp. strain 29_1.</title>
        <authorList>
            <consortium name="The Broad Institute Genome Sequencing Platform"/>
            <person name="Earl A."/>
            <person name="Ward D."/>
            <person name="Feldgarden M."/>
            <person name="Gevers D."/>
            <person name="Daigneault M."/>
            <person name="Sibley C.D."/>
            <person name="White A."/>
            <person name="Strauss J."/>
            <person name="Allen-Vercoe E."/>
            <person name="Young S.K."/>
            <person name="Zeng Q."/>
            <person name="Gargeya S."/>
            <person name="Fitzgerald M."/>
            <person name="Haas B."/>
            <person name="Abouelleil A."/>
            <person name="Alvarado L."/>
            <person name="Arachchi H.M."/>
            <person name="Berlin A."/>
            <person name="Brown A."/>
            <person name="Chapman S.B."/>
            <person name="Chen Z."/>
            <person name="Dunbar C."/>
            <person name="Freedman E."/>
            <person name="Gearin G."/>
            <person name="Gellesch M."/>
            <person name="Goldberg J."/>
            <person name="Griggs A."/>
            <person name="Gujja S."/>
            <person name="Heilman E."/>
            <person name="Heiman D."/>
            <person name="Howarth C."/>
            <person name="Larson L."/>
            <person name="Lui A."/>
            <person name="MacDonald P.J.P."/>
            <person name="Mehta T."/>
            <person name="Montmayeur A."/>
            <person name="Murphy C."/>
            <person name="Neiman D."/>
            <person name="Pearson M."/>
            <person name="Priest M."/>
            <person name="Roberts A."/>
            <person name="Saif S."/>
            <person name="Shea T."/>
            <person name="Shenoy N."/>
            <person name="Sisk P."/>
            <person name="Stolte C."/>
            <person name="Sykes S."/>
            <person name="White J."/>
            <person name="Yandava C."/>
            <person name="Nusbaum C."/>
            <person name="Birren B."/>
        </authorList>
    </citation>
    <scope>NUCLEOTIDE SEQUENCE [LARGE SCALE GENOMIC DNA]</scope>
    <source>
        <strain evidence="6 7">29_1</strain>
    </source>
</reference>
<comment type="similarity">
    <text evidence="2">Belongs to the ParB family.</text>
</comment>
<evidence type="ECO:0000256" key="1">
    <source>
        <dbReference type="ARBA" id="ARBA00004453"/>
    </source>
</evidence>
<evidence type="ECO:0000313" key="6">
    <source>
        <dbReference type="EMBL" id="EFW04599.1"/>
    </source>
</evidence>
<keyword evidence="4" id="KW-0238">DNA-binding</keyword>
<protein>
    <submittedName>
        <fullName evidence="6">Stage 0 sporulation protein J</fullName>
    </submittedName>
</protein>
<evidence type="ECO:0000256" key="3">
    <source>
        <dbReference type="ARBA" id="ARBA00022829"/>
    </source>
</evidence>
<dbReference type="GO" id="GO:0005694">
    <property type="term" value="C:chromosome"/>
    <property type="evidence" value="ECO:0007669"/>
    <property type="project" value="TreeGrafter"/>
</dbReference>
<dbReference type="HOGENOM" id="CLU_023853_0_0_9"/>
<keyword evidence="3" id="KW-0159">Chromosome partition</keyword>
<dbReference type="EMBL" id="ADKX01000035">
    <property type="protein sequence ID" value="EFW04599.1"/>
    <property type="molecule type" value="Genomic_DNA"/>
</dbReference>
<evidence type="ECO:0000256" key="2">
    <source>
        <dbReference type="ARBA" id="ARBA00006295"/>
    </source>
</evidence>
<comment type="subcellular location">
    <subcellularLocation>
        <location evidence="1">Cytoplasm</location>
        <location evidence="1">Nucleoid</location>
    </subcellularLocation>
</comment>
<dbReference type="PANTHER" id="PTHR33375">
    <property type="entry name" value="CHROMOSOME-PARTITIONING PROTEIN PARB-RELATED"/>
    <property type="match status" value="1"/>
</dbReference>
<dbReference type="Pfam" id="PF17762">
    <property type="entry name" value="HTH_ParB"/>
    <property type="match status" value="1"/>
</dbReference>
<dbReference type="FunFam" id="1.10.10.2830:FF:000001">
    <property type="entry name" value="Chromosome partitioning protein ParB"/>
    <property type="match status" value="1"/>
</dbReference>
<dbReference type="InterPro" id="IPR036086">
    <property type="entry name" value="ParB/Sulfiredoxin_sf"/>
</dbReference>
<dbReference type="GeneID" id="78230114"/>
<dbReference type="GO" id="GO:0045881">
    <property type="term" value="P:positive regulation of sporulation resulting in formation of a cellular spore"/>
    <property type="evidence" value="ECO:0007669"/>
    <property type="project" value="TreeGrafter"/>
</dbReference>
<dbReference type="GO" id="GO:0003677">
    <property type="term" value="F:DNA binding"/>
    <property type="evidence" value="ECO:0007669"/>
    <property type="project" value="UniProtKB-KW"/>
</dbReference>
<dbReference type="AlphaFoldDB" id="E7GBM9"/>
<dbReference type="OrthoDB" id="9802051at2"/>
<evidence type="ECO:0000259" key="5">
    <source>
        <dbReference type="SMART" id="SM00470"/>
    </source>
</evidence>
<dbReference type="InterPro" id="IPR004437">
    <property type="entry name" value="ParB/RepB/Spo0J"/>
</dbReference>
<evidence type="ECO:0000256" key="4">
    <source>
        <dbReference type="ARBA" id="ARBA00023125"/>
    </source>
</evidence>
<dbReference type="SUPFAM" id="SSF109709">
    <property type="entry name" value="KorB DNA-binding domain-like"/>
    <property type="match status" value="1"/>
</dbReference>
<gene>
    <name evidence="6" type="ORF">HMPREF9488_02170</name>
</gene>